<accession>A0A8I0HBL2</accession>
<comment type="caution">
    <text evidence="1">The sequence shown here is derived from an EMBL/GenBank/DDBJ whole genome shotgun (WGS) entry which is preliminary data.</text>
</comment>
<dbReference type="Proteomes" id="UP000653002">
    <property type="component" value="Unassembled WGS sequence"/>
</dbReference>
<name>A0A8I0HBL2_XANCI</name>
<evidence type="ECO:0000313" key="1">
    <source>
        <dbReference type="EMBL" id="MBD4338820.1"/>
    </source>
</evidence>
<evidence type="ECO:0000313" key="2">
    <source>
        <dbReference type="Proteomes" id="UP000653002"/>
    </source>
</evidence>
<sequence>HREDDVMKLQWRNLERALDLAERTKEYPEGSRYCWNTEATWAVAAYSKKYAATEKAERLKQAIRDGIINVDMSLGSILTGISRQEE</sequence>
<dbReference type="AlphaFoldDB" id="A0A8I0HBL2"/>
<dbReference type="EMBL" id="JAABFR010001736">
    <property type="protein sequence ID" value="MBD4338820.1"/>
    <property type="molecule type" value="Genomic_DNA"/>
</dbReference>
<reference evidence="1" key="1">
    <citation type="submission" date="2020-01" db="EMBL/GenBank/DDBJ databases">
        <authorList>
            <person name="Richard D."/>
        </authorList>
    </citation>
    <scope>NUCLEOTIDE SEQUENCE</scope>
    <source>
        <strain evidence="1">JP541</strain>
    </source>
</reference>
<proteinExistence type="predicted"/>
<gene>
    <name evidence="1" type="ORF">GUH15_22740</name>
</gene>
<feature type="non-terminal residue" evidence="1">
    <location>
        <position position="1"/>
    </location>
</feature>
<protein>
    <submittedName>
        <fullName evidence="1">Uncharacterized protein</fullName>
    </submittedName>
</protein>
<feature type="non-terminal residue" evidence="1">
    <location>
        <position position="86"/>
    </location>
</feature>
<organism evidence="1 2">
    <name type="scientific">Xanthomonas citri pv. citri</name>
    <dbReference type="NCBI Taxonomy" id="611301"/>
    <lineage>
        <taxon>Bacteria</taxon>
        <taxon>Pseudomonadati</taxon>
        <taxon>Pseudomonadota</taxon>
        <taxon>Gammaproteobacteria</taxon>
        <taxon>Lysobacterales</taxon>
        <taxon>Lysobacteraceae</taxon>
        <taxon>Xanthomonas</taxon>
    </lineage>
</organism>